<feature type="region of interest" description="Disordered" evidence="1">
    <location>
        <begin position="80"/>
        <end position="108"/>
    </location>
</feature>
<evidence type="ECO:0000313" key="4">
    <source>
        <dbReference type="Proteomes" id="UP000014760"/>
    </source>
</evidence>
<dbReference type="EMBL" id="AMQN01014644">
    <property type="status" value="NOT_ANNOTATED_CDS"/>
    <property type="molecule type" value="Genomic_DNA"/>
</dbReference>
<reference evidence="3" key="3">
    <citation type="submission" date="2015-06" db="UniProtKB">
        <authorList>
            <consortium name="EnsemblMetazoa"/>
        </authorList>
    </citation>
    <scope>IDENTIFICATION</scope>
</reference>
<evidence type="ECO:0000313" key="2">
    <source>
        <dbReference type="EMBL" id="ELT89908.1"/>
    </source>
</evidence>
<name>R7T904_CAPTE</name>
<dbReference type="AlphaFoldDB" id="R7T904"/>
<keyword evidence="4" id="KW-1185">Reference proteome</keyword>
<reference evidence="2 4" key="2">
    <citation type="journal article" date="2013" name="Nature">
        <title>Insights into bilaterian evolution from three spiralian genomes.</title>
        <authorList>
            <person name="Simakov O."/>
            <person name="Marletaz F."/>
            <person name="Cho S.J."/>
            <person name="Edsinger-Gonzales E."/>
            <person name="Havlak P."/>
            <person name="Hellsten U."/>
            <person name="Kuo D.H."/>
            <person name="Larsson T."/>
            <person name="Lv J."/>
            <person name="Arendt D."/>
            <person name="Savage R."/>
            <person name="Osoegawa K."/>
            <person name="de Jong P."/>
            <person name="Grimwood J."/>
            <person name="Chapman J.A."/>
            <person name="Shapiro H."/>
            <person name="Aerts A."/>
            <person name="Otillar R.P."/>
            <person name="Terry A.Y."/>
            <person name="Boore J.L."/>
            <person name="Grigoriev I.V."/>
            <person name="Lindberg D.R."/>
            <person name="Seaver E.C."/>
            <person name="Weisblat D.A."/>
            <person name="Putnam N.H."/>
            <person name="Rokhsar D.S."/>
        </authorList>
    </citation>
    <scope>NUCLEOTIDE SEQUENCE</scope>
    <source>
        <strain evidence="2 4">I ESC-2004</strain>
    </source>
</reference>
<sequence>MHFISFAYPDAKAVLLKWQIVFMNEVYCITKDKPFRSGMQQVQRYDAQVGFGDGPGNSYVINMVPRGEQAATHEGAASIPLPVQEEGSKGNGPKTLEPSPSNQMPNTKPLEMTFRVEDKVMFNFMLRSFMQNEAKELSQKLNVDCKIIKSKQRDNFAFILQCKSKNTHESAEKLKRDVLSRITESVRNLSLTKVTVGADVWPEFKKAKIREELNAKVYSGDVQYMTDFDTSDCSYAIAGVAFHVDNCQKKLDRVLRGIVHKH</sequence>
<evidence type="ECO:0000256" key="1">
    <source>
        <dbReference type="SAM" id="MobiDB-lite"/>
    </source>
</evidence>
<gene>
    <name evidence="2" type="ORF">CAPTEDRAFT_224484</name>
</gene>
<organism evidence="2">
    <name type="scientific">Capitella teleta</name>
    <name type="common">Polychaete worm</name>
    <dbReference type="NCBI Taxonomy" id="283909"/>
    <lineage>
        <taxon>Eukaryota</taxon>
        <taxon>Metazoa</taxon>
        <taxon>Spiralia</taxon>
        <taxon>Lophotrochozoa</taxon>
        <taxon>Annelida</taxon>
        <taxon>Polychaeta</taxon>
        <taxon>Sedentaria</taxon>
        <taxon>Scolecida</taxon>
        <taxon>Capitellidae</taxon>
        <taxon>Capitella</taxon>
    </lineage>
</organism>
<accession>R7T904</accession>
<dbReference type="Proteomes" id="UP000014760">
    <property type="component" value="Unassembled WGS sequence"/>
</dbReference>
<protein>
    <submittedName>
        <fullName evidence="2 3">Uncharacterized protein</fullName>
    </submittedName>
</protein>
<dbReference type="EnsemblMetazoa" id="CapteT224484">
    <property type="protein sequence ID" value="CapteP224484"/>
    <property type="gene ID" value="CapteG224484"/>
</dbReference>
<proteinExistence type="predicted"/>
<dbReference type="HOGENOM" id="CLU_1062636_0_0_1"/>
<evidence type="ECO:0000313" key="3">
    <source>
        <dbReference type="EnsemblMetazoa" id="CapteP224484"/>
    </source>
</evidence>
<dbReference type="EMBL" id="KB311130">
    <property type="protein sequence ID" value="ELT89908.1"/>
    <property type="molecule type" value="Genomic_DNA"/>
</dbReference>
<reference evidence="4" key="1">
    <citation type="submission" date="2012-12" db="EMBL/GenBank/DDBJ databases">
        <authorList>
            <person name="Hellsten U."/>
            <person name="Grimwood J."/>
            <person name="Chapman J.A."/>
            <person name="Shapiro H."/>
            <person name="Aerts A."/>
            <person name="Otillar R.P."/>
            <person name="Terry A.Y."/>
            <person name="Boore J.L."/>
            <person name="Simakov O."/>
            <person name="Marletaz F."/>
            <person name="Cho S.-J."/>
            <person name="Edsinger-Gonzales E."/>
            <person name="Havlak P."/>
            <person name="Kuo D.-H."/>
            <person name="Larsson T."/>
            <person name="Lv J."/>
            <person name="Arendt D."/>
            <person name="Savage R."/>
            <person name="Osoegawa K."/>
            <person name="de Jong P."/>
            <person name="Lindberg D.R."/>
            <person name="Seaver E.C."/>
            <person name="Weisblat D.A."/>
            <person name="Putnam N.H."/>
            <person name="Grigoriev I.V."/>
            <person name="Rokhsar D.S."/>
        </authorList>
    </citation>
    <scope>NUCLEOTIDE SEQUENCE</scope>
    <source>
        <strain evidence="4">I ESC-2004</strain>
    </source>
</reference>